<comment type="caution">
    <text evidence="2">The sequence shown here is derived from an EMBL/GenBank/DDBJ whole genome shotgun (WGS) entry which is preliminary data.</text>
</comment>
<organism evidence="2 3">
    <name type="scientific">Eleginops maclovinus</name>
    <name type="common">Patagonian blennie</name>
    <name type="synonym">Eleginus maclovinus</name>
    <dbReference type="NCBI Taxonomy" id="56733"/>
    <lineage>
        <taxon>Eukaryota</taxon>
        <taxon>Metazoa</taxon>
        <taxon>Chordata</taxon>
        <taxon>Craniata</taxon>
        <taxon>Vertebrata</taxon>
        <taxon>Euteleostomi</taxon>
        <taxon>Actinopterygii</taxon>
        <taxon>Neopterygii</taxon>
        <taxon>Teleostei</taxon>
        <taxon>Neoteleostei</taxon>
        <taxon>Acanthomorphata</taxon>
        <taxon>Eupercaria</taxon>
        <taxon>Perciformes</taxon>
        <taxon>Notothenioidei</taxon>
        <taxon>Eleginopidae</taxon>
        <taxon>Eleginops</taxon>
    </lineage>
</organism>
<protein>
    <submittedName>
        <fullName evidence="2">Uncharacterized protein</fullName>
    </submittedName>
</protein>
<accession>A0AAN7X6S8</accession>
<sequence>MVVIECDRCRKEGPAVSLTETPRGQQPVAEGAAQSRQGDLEGVGHIVQQGGQLGCHSPVSHHLHRVQTTPQDRAFLISLFSLFLSAAQMLQPQQATEDG</sequence>
<dbReference type="Proteomes" id="UP001346869">
    <property type="component" value="Unassembled WGS sequence"/>
</dbReference>
<gene>
    <name evidence="2" type="ORF">PBY51_005655</name>
</gene>
<evidence type="ECO:0000313" key="2">
    <source>
        <dbReference type="EMBL" id="KAK5855561.1"/>
    </source>
</evidence>
<evidence type="ECO:0000313" key="3">
    <source>
        <dbReference type="Proteomes" id="UP001346869"/>
    </source>
</evidence>
<keyword evidence="3" id="KW-1185">Reference proteome</keyword>
<evidence type="ECO:0000256" key="1">
    <source>
        <dbReference type="SAM" id="MobiDB-lite"/>
    </source>
</evidence>
<dbReference type="AlphaFoldDB" id="A0AAN7X6S8"/>
<reference evidence="2 3" key="1">
    <citation type="journal article" date="2023" name="Genes (Basel)">
        <title>Chromosome-Level Genome Assembly and Circadian Gene Repertoire of the Patagonia Blennie Eleginops maclovinus-The Closest Ancestral Proxy of Antarctic Cryonotothenioids.</title>
        <authorList>
            <person name="Cheng C.C."/>
            <person name="Rivera-Colon A.G."/>
            <person name="Minhas B.F."/>
            <person name="Wilson L."/>
            <person name="Rayamajhi N."/>
            <person name="Vargas-Chacoff L."/>
            <person name="Catchen J.M."/>
        </authorList>
    </citation>
    <scope>NUCLEOTIDE SEQUENCE [LARGE SCALE GENOMIC DNA]</scope>
    <source>
        <strain evidence="2">JMC-PN-2008</strain>
    </source>
</reference>
<name>A0AAN7X6S8_ELEMC</name>
<proteinExistence type="predicted"/>
<reference evidence="2 3" key="2">
    <citation type="journal article" date="2023" name="Mol. Biol. Evol.">
        <title>Genomics of Secondarily Temperate Adaptation in the Only Non-Antarctic Icefish.</title>
        <authorList>
            <person name="Rivera-Colon A.G."/>
            <person name="Rayamajhi N."/>
            <person name="Minhas B.F."/>
            <person name="Madrigal G."/>
            <person name="Bilyk K.T."/>
            <person name="Yoon V."/>
            <person name="Hune M."/>
            <person name="Gregory S."/>
            <person name="Cheng C.H.C."/>
            <person name="Catchen J.M."/>
        </authorList>
    </citation>
    <scope>NUCLEOTIDE SEQUENCE [LARGE SCALE GENOMIC DNA]</scope>
    <source>
        <strain evidence="2">JMC-PN-2008</strain>
    </source>
</reference>
<feature type="region of interest" description="Disordered" evidence="1">
    <location>
        <begin position="14"/>
        <end position="38"/>
    </location>
</feature>
<dbReference type="EMBL" id="JAUZQC010000018">
    <property type="protein sequence ID" value="KAK5855561.1"/>
    <property type="molecule type" value="Genomic_DNA"/>
</dbReference>